<reference evidence="2" key="1">
    <citation type="submission" date="2020-12" db="EMBL/GenBank/DDBJ databases">
        <title>Metabolic potential, ecology and presence of endohyphal bacteria is reflected in genomic diversity of Mucoromycotina.</title>
        <authorList>
            <person name="Muszewska A."/>
            <person name="Okrasinska A."/>
            <person name="Steczkiewicz K."/>
            <person name="Drgas O."/>
            <person name="Orlowska M."/>
            <person name="Perlinska-Lenart U."/>
            <person name="Aleksandrzak-Piekarczyk T."/>
            <person name="Szatraj K."/>
            <person name="Zielenkiewicz U."/>
            <person name="Pilsyk S."/>
            <person name="Malc E."/>
            <person name="Mieczkowski P."/>
            <person name="Kruszewska J.S."/>
            <person name="Biernat P."/>
            <person name="Pawlowska J."/>
        </authorList>
    </citation>
    <scope>NUCLEOTIDE SEQUENCE</scope>
    <source>
        <strain evidence="2">WA0000051536</strain>
    </source>
</reference>
<dbReference type="InterPro" id="IPR002347">
    <property type="entry name" value="SDR_fam"/>
</dbReference>
<dbReference type="GO" id="GO:0016491">
    <property type="term" value="F:oxidoreductase activity"/>
    <property type="evidence" value="ECO:0007669"/>
    <property type="project" value="UniProtKB-KW"/>
</dbReference>
<dbReference type="InterPro" id="IPR036291">
    <property type="entry name" value="NAD(P)-bd_dom_sf"/>
</dbReference>
<name>A0A8H7UEH8_9FUNG</name>
<organism evidence="2 3">
    <name type="scientific">Umbelopsis vinacea</name>
    <dbReference type="NCBI Taxonomy" id="44442"/>
    <lineage>
        <taxon>Eukaryota</taxon>
        <taxon>Fungi</taxon>
        <taxon>Fungi incertae sedis</taxon>
        <taxon>Mucoromycota</taxon>
        <taxon>Mucoromycotina</taxon>
        <taxon>Umbelopsidomycetes</taxon>
        <taxon>Umbelopsidales</taxon>
        <taxon>Umbelopsidaceae</taxon>
        <taxon>Umbelopsis</taxon>
    </lineage>
</organism>
<dbReference type="Proteomes" id="UP000612746">
    <property type="component" value="Unassembled WGS sequence"/>
</dbReference>
<sequence>MPLSVEKKDLSGLTVLITGANIGIGLETARMLCEMGAQVTIACRNAQKAEAAADDIEKTTGNRPEIVSVDLSKLESTAALANEYLAKHQRLDILINNAGVATTEKAQDGLTQDGFEIDFQVNHLAHFLLTIRLLPLIKNAAQNKVSGFTPRIVVVGSEGAKVGKIDYSYIQDSDKLPFFFNRYANSKLMNAMFTRKLAEKFKEDGIVAHVLHPGFVASDIYSKPDYKTPKFLLAIIGFVVKATARNNVQGAMTSVHVAISDEAANATGKYWDSCKITNYPNKLVSDDDSVNELWSKSEQYLKEKGYDVTE</sequence>
<dbReference type="SUPFAM" id="SSF51735">
    <property type="entry name" value="NAD(P)-binding Rossmann-fold domains"/>
    <property type="match status" value="1"/>
</dbReference>
<gene>
    <name evidence="2" type="ORF">INT44_005716</name>
</gene>
<dbReference type="PRINTS" id="PR00081">
    <property type="entry name" value="GDHRDH"/>
</dbReference>
<dbReference type="PANTHER" id="PTHR43157">
    <property type="entry name" value="PHOSPHATIDYLINOSITOL-GLYCAN BIOSYNTHESIS CLASS F PROTEIN-RELATED"/>
    <property type="match status" value="1"/>
</dbReference>
<dbReference type="Pfam" id="PF00106">
    <property type="entry name" value="adh_short"/>
    <property type="match status" value="1"/>
</dbReference>
<comment type="caution">
    <text evidence="2">The sequence shown here is derived from an EMBL/GenBank/DDBJ whole genome shotgun (WGS) entry which is preliminary data.</text>
</comment>
<dbReference type="AlphaFoldDB" id="A0A8H7UEH8"/>
<evidence type="ECO:0000313" key="2">
    <source>
        <dbReference type="EMBL" id="KAG2182736.1"/>
    </source>
</evidence>
<dbReference type="Gene3D" id="3.40.50.720">
    <property type="entry name" value="NAD(P)-binding Rossmann-like Domain"/>
    <property type="match status" value="1"/>
</dbReference>
<protein>
    <submittedName>
        <fullName evidence="2">Uncharacterized protein</fullName>
    </submittedName>
</protein>
<evidence type="ECO:0000313" key="3">
    <source>
        <dbReference type="Proteomes" id="UP000612746"/>
    </source>
</evidence>
<dbReference type="OrthoDB" id="191139at2759"/>
<keyword evidence="1" id="KW-0560">Oxidoreductase</keyword>
<dbReference type="PANTHER" id="PTHR43157:SF31">
    <property type="entry name" value="PHOSPHATIDYLINOSITOL-GLYCAN BIOSYNTHESIS CLASS F PROTEIN"/>
    <property type="match status" value="1"/>
</dbReference>
<proteinExistence type="predicted"/>
<keyword evidence="3" id="KW-1185">Reference proteome</keyword>
<dbReference type="EMBL" id="JAEPRA010000007">
    <property type="protein sequence ID" value="KAG2182736.1"/>
    <property type="molecule type" value="Genomic_DNA"/>
</dbReference>
<accession>A0A8H7UEH8</accession>
<evidence type="ECO:0000256" key="1">
    <source>
        <dbReference type="ARBA" id="ARBA00023002"/>
    </source>
</evidence>